<organism evidence="4 5">
    <name type="scientific">Ramalina farinacea</name>
    <dbReference type="NCBI Taxonomy" id="258253"/>
    <lineage>
        <taxon>Eukaryota</taxon>
        <taxon>Fungi</taxon>
        <taxon>Dikarya</taxon>
        <taxon>Ascomycota</taxon>
        <taxon>Pezizomycotina</taxon>
        <taxon>Lecanoromycetes</taxon>
        <taxon>OSLEUM clade</taxon>
        <taxon>Lecanoromycetidae</taxon>
        <taxon>Lecanorales</taxon>
        <taxon>Lecanorineae</taxon>
        <taxon>Ramalinaceae</taxon>
        <taxon>Ramalina</taxon>
    </lineage>
</organism>
<keyword evidence="2" id="KW-0521">NADP</keyword>
<gene>
    <name evidence="4" type="ORF">OHK93_004276</name>
</gene>
<dbReference type="InterPro" id="IPR002347">
    <property type="entry name" value="SDR_fam"/>
</dbReference>
<name>A0AA43QJK7_9LECA</name>
<dbReference type="Pfam" id="PF00106">
    <property type="entry name" value="adh_short"/>
    <property type="match status" value="1"/>
</dbReference>
<dbReference type="AlphaFoldDB" id="A0AA43QJK7"/>
<dbReference type="PRINTS" id="PR00081">
    <property type="entry name" value="GDHRDH"/>
</dbReference>
<dbReference type="PANTHER" id="PTHR43008:SF8">
    <property type="entry name" value="BENZIL REDUCTASE ((S)-BENZOIN FORMING) IRC24"/>
    <property type="match status" value="1"/>
</dbReference>
<evidence type="ECO:0000256" key="2">
    <source>
        <dbReference type="ARBA" id="ARBA00022857"/>
    </source>
</evidence>
<dbReference type="Proteomes" id="UP001161017">
    <property type="component" value="Unassembled WGS sequence"/>
</dbReference>
<evidence type="ECO:0000256" key="3">
    <source>
        <dbReference type="ARBA" id="ARBA00023002"/>
    </source>
</evidence>
<comment type="caution">
    <text evidence="4">The sequence shown here is derived from an EMBL/GenBank/DDBJ whole genome shotgun (WGS) entry which is preliminary data.</text>
</comment>
<reference evidence="4" key="1">
    <citation type="journal article" date="2023" name="Genome Biol. Evol.">
        <title>First Whole Genome Sequence and Flow Cytometry Genome Size Data for the Lichen-Forming Fungus Ramalina farinacea (Ascomycota).</title>
        <authorList>
            <person name="Llewellyn T."/>
            <person name="Mian S."/>
            <person name="Hill R."/>
            <person name="Leitch I.J."/>
            <person name="Gaya E."/>
        </authorList>
    </citation>
    <scope>NUCLEOTIDE SEQUENCE</scope>
    <source>
        <strain evidence="4">LIQ254RAFAR</strain>
    </source>
</reference>
<dbReference type="SUPFAM" id="SSF51735">
    <property type="entry name" value="NAD(P)-binding Rossmann-fold domains"/>
    <property type="match status" value="1"/>
</dbReference>
<keyword evidence="5" id="KW-1185">Reference proteome</keyword>
<dbReference type="PANTHER" id="PTHR43008">
    <property type="entry name" value="BENZIL REDUCTASE"/>
    <property type="match status" value="1"/>
</dbReference>
<proteinExistence type="inferred from homology"/>
<dbReference type="InterPro" id="IPR036291">
    <property type="entry name" value="NAD(P)-bd_dom_sf"/>
</dbReference>
<accession>A0AA43QJK7</accession>
<dbReference type="FunFam" id="3.40.50.720:FF:000281">
    <property type="entry name" value="Uncharacterized oxidoreductase YIR035C"/>
    <property type="match status" value="1"/>
</dbReference>
<dbReference type="EMBL" id="JAPUFD010000002">
    <property type="protein sequence ID" value="MDI1486086.1"/>
    <property type="molecule type" value="Genomic_DNA"/>
</dbReference>
<dbReference type="GO" id="GO:0050664">
    <property type="term" value="F:oxidoreductase activity, acting on NAD(P)H, oxygen as acceptor"/>
    <property type="evidence" value="ECO:0007669"/>
    <property type="project" value="TreeGrafter"/>
</dbReference>
<keyword evidence="3" id="KW-0560">Oxidoreductase</keyword>
<evidence type="ECO:0000313" key="5">
    <source>
        <dbReference type="Proteomes" id="UP001161017"/>
    </source>
</evidence>
<evidence type="ECO:0000256" key="1">
    <source>
        <dbReference type="ARBA" id="ARBA00006484"/>
    </source>
</evidence>
<dbReference type="Gene3D" id="3.40.50.720">
    <property type="entry name" value="NAD(P)-binding Rossmann-like Domain"/>
    <property type="match status" value="1"/>
</dbReference>
<evidence type="ECO:0008006" key="6">
    <source>
        <dbReference type="Google" id="ProtNLM"/>
    </source>
</evidence>
<comment type="similarity">
    <text evidence="1">Belongs to the short-chain dehydrogenases/reductases (SDR) family.</text>
</comment>
<evidence type="ECO:0000313" key="4">
    <source>
        <dbReference type="EMBL" id="MDI1486086.1"/>
    </source>
</evidence>
<protein>
    <recommendedName>
        <fullName evidence="6">Short-chain dehydrogenase</fullName>
    </recommendedName>
</protein>
<sequence>MAKTFVVTGASRGIGLAIAEYLISKSHNVVILARSKEPLEKLRAENPKQVRALAGDLNESAVAKKAVDSAIEAFGQLDGLVVNHGAMFGVNRVADCDIDEWRKMFDINYFSAVAFTQAALPALRKTKGSIVYTSTGASTGAYQAWGAYSASKAAVNCLAKQIACEEPDVAAFSIRPGVVDTEMQRSLRETHAAKMADKDNVKFRVAYQNKTLLQPEQPGHVMAKLILDPDRSLNGQYLRYASGTAV</sequence>